<proteinExistence type="predicted"/>
<gene>
    <name evidence="1" type="ORF">LMG6000_04323</name>
</gene>
<dbReference type="Proteomes" id="UP000494183">
    <property type="component" value="Unassembled WGS sequence"/>
</dbReference>
<protein>
    <submittedName>
        <fullName evidence="1">Uncharacterized protein</fullName>
    </submittedName>
</protein>
<dbReference type="RefSeq" id="WP_175201821.1">
    <property type="nucleotide sequence ID" value="NZ_CADILH010000007.1"/>
</dbReference>
<reference evidence="1 2" key="1">
    <citation type="submission" date="2020-04" db="EMBL/GenBank/DDBJ databases">
        <authorList>
            <person name="De Canck E."/>
        </authorList>
    </citation>
    <scope>NUCLEOTIDE SEQUENCE [LARGE SCALE GENOMIC DNA]</scope>
    <source>
        <strain evidence="1 2">LMG 6000</strain>
    </source>
</reference>
<keyword evidence="2" id="KW-1185">Reference proteome</keyword>
<evidence type="ECO:0000313" key="2">
    <source>
        <dbReference type="Proteomes" id="UP000494183"/>
    </source>
</evidence>
<dbReference type="AlphaFoldDB" id="A0A6S7F616"/>
<dbReference type="EMBL" id="CADILH010000007">
    <property type="protein sequence ID" value="CAB3935431.1"/>
    <property type="molecule type" value="Genomic_DNA"/>
</dbReference>
<accession>A0A6S7F616</accession>
<organism evidence="1 2">
    <name type="scientific">Achromobacter insolitus</name>
    <dbReference type="NCBI Taxonomy" id="217204"/>
    <lineage>
        <taxon>Bacteria</taxon>
        <taxon>Pseudomonadati</taxon>
        <taxon>Pseudomonadota</taxon>
        <taxon>Betaproteobacteria</taxon>
        <taxon>Burkholderiales</taxon>
        <taxon>Alcaligenaceae</taxon>
        <taxon>Achromobacter</taxon>
    </lineage>
</organism>
<evidence type="ECO:0000313" key="1">
    <source>
        <dbReference type="EMBL" id="CAB3935431.1"/>
    </source>
</evidence>
<name>A0A6S7F616_9BURK</name>
<sequence>MLKKLEIQSLRADISSLDRLLQGRTAENDPIGFLQLNKRRAALAEKLAEVEMAAQHKAAVALFFAGGPVVGSRGIDATFAGKTVALFQDLVSKQFAMEEVGEVGRRGPVALQANSDLLVTNVVRGSVGLLLEEADQNAAFADTQLKVVVDHVIDTLAAATAPAMDAFEQALDGMAPRFLTALGDFFEVMDERRALLRVVESDREIEFNSEAIQRGRERARAADIDEQEHEEFVGKIFILPDSRRFELRIVDGEPPITGMVAREFARRDLEALLAAGIAIGERWRVRIRTRTITRPARPMKITYTLLGMIERVD</sequence>